<reference evidence="1 2" key="1">
    <citation type="submission" date="2015-09" db="EMBL/GenBank/DDBJ databases">
        <title>Genome announcement of multiple Pseudomonas syringae strains.</title>
        <authorList>
            <person name="Thakur S."/>
            <person name="Wang P.W."/>
            <person name="Gong Y."/>
            <person name="Weir B.S."/>
            <person name="Guttman D.S."/>
        </authorList>
    </citation>
    <scope>NUCLEOTIDE SEQUENCE [LARGE SCALE GENOMIC DNA]</scope>
    <source>
        <strain evidence="1 2">ICMP9151</strain>
    </source>
</reference>
<accession>A0AA40P6Y4</accession>
<sequence length="78" mass="9191">MPVVFLCLQLEHGHYQDFPTELHTYKVKGWRGVKFDERHKNKNPQRVSDEGFWNSILTMTYSHMGKPHTTIGDTSFHC</sequence>
<name>A0AA40P6Y4_9PSED</name>
<dbReference type="EMBL" id="LJRO01000090">
    <property type="protein sequence ID" value="KPZ05515.1"/>
    <property type="molecule type" value="Genomic_DNA"/>
</dbReference>
<dbReference type="Proteomes" id="UP000050523">
    <property type="component" value="Unassembled WGS sequence"/>
</dbReference>
<evidence type="ECO:0000313" key="2">
    <source>
        <dbReference type="Proteomes" id="UP000050523"/>
    </source>
</evidence>
<evidence type="ECO:0000313" key="1">
    <source>
        <dbReference type="EMBL" id="KPZ05515.1"/>
    </source>
</evidence>
<gene>
    <name evidence="1" type="ORF">ALO43_100965</name>
</gene>
<protein>
    <submittedName>
        <fullName evidence="1">Uncharacterized protein</fullName>
    </submittedName>
</protein>
<proteinExistence type="predicted"/>
<organism evidence="1 2">
    <name type="scientific">Pseudomonas tremae</name>
    <dbReference type="NCBI Taxonomy" id="200454"/>
    <lineage>
        <taxon>Bacteria</taxon>
        <taxon>Pseudomonadati</taxon>
        <taxon>Pseudomonadota</taxon>
        <taxon>Gammaproteobacteria</taxon>
        <taxon>Pseudomonadales</taxon>
        <taxon>Pseudomonadaceae</taxon>
        <taxon>Pseudomonas</taxon>
    </lineage>
</organism>
<dbReference type="AlphaFoldDB" id="A0AA40P6Y4"/>
<comment type="caution">
    <text evidence="1">The sequence shown here is derived from an EMBL/GenBank/DDBJ whole genome shotgun (WGS) entry which is preliminary data.</text>
</comment>